<proteinExistence type="predicted"/>
<dbReference type="EMBL" id="UOFJ01000007">
    <property type="protein sequence ID" value="VAW60644.1"/>
    <property type="molecule type" value="Genomic_DNA"/>
</dbReference>
<organism evidence="1">
    <name type="scientific">hydrothermal vent metagenome</name>
    <dbReference type="NCBI Taxonomy" id="652676"/>
    <lineage>
        <taxon>unclassified sequences</taxon>
        <taxon>metagenomes</taxon>
        <taxon>ecological metagenomes</taxon>
    </lineage>
</organism>
<accession>A0A3B0XWP0</accession>
<reference evidence="1" key="1">
    <citation type="submission" date="2018-06" db="EMBL/GenBank/DDBJ databases">
        <authorList>
            <person name="Zhirakovskaya E."/>
        </authorList>
    </citation>
    <scope>NUCLEOTIDE SEQUENCE</scope>
</reference>
<protein>
    <submittedName>
        <fullName evidence="1">Uncharacterized protein</fullName>
    </submittedName>
</protein>
<name>A0A3B0XWP0_9ZZZZ</name>
<sequence length="45" mass="5047">MSDREKIPGVEDAINSQAQGIELNKARRIFLSIGSIVFFNKINLI</sequence>
<gene>
    <name evidence="1" type="ORF">MNBD_GAMMA10-2121</name>
</gene>
<dbReference type="AlphaFoldDB" id="A0A3B0XWP0"/>
<evidence type="ECO:0000313" key="1">
    <source>
        <dbReference type="EMBL" id="VAW60644.1"/>
    </source>
</evidence>